<evidence type="ECO:0000259" key="3">
    <source>
        <dbReference type="Pfam" id="PF01370"/>
    </source>
</evidence>
<feature type="domain" description="NAD-dependent epimerase/dehydratase" evidence="3">
    <location>
        <begin position="3"/>
        <end position="279"/>
    </location>
</feature>
<gene>
    <name evidence="4" type="ORF">OB955_19820</name>
</gene>
<dbReference type="Gene3D" id="3.40.50.720">
    <property type="entry name" value="NAD(P)-binding Rossmann-like Domain"/>
    <property type="match status" value="2"/>
</dbReference>
<dbReference type="InterPro" id="IPR036291">
    <property type="entry name" value="NAD(P)-bd_dom_sf"/>
</dbReference>
<dbReference type="EC" id="4.2.1.47" evidence="4"/>
<keyword evidence="4" id="KW-0456">Lyase</keyword>
<reference evidence="4 5" key="1">
    <citation type="submission" date="2022-09" db="EMBL/GenBank/DDBJ databases">
        <title>Enrichment on poylsaccharides allowed isolation of novel metabolic and taxonomic groups of Haloarchaea.</title>
        <authorList>
            <person name="Sorokin D.Y."/>
            <person name="Elcheninov A.G."/>
            <person name="Khizhniak T.V."/>
            <person name="Kolganova T.V."/>
            <person name="Kublanov I.V."/>
        </authorList>
    </citation>
    <scope>NUCLEOTIDE SEQUENCE [LARGE SCALE GENOMIC DNA]</scope>
    <source>
        <strain evidence="4 5">AArc-m2/3/4</strain>
    </source>
</reference>
<dbReference type="SUPFAM" id="SSF51735">
    <property type="entry name" value="NAD(P)-binding Rossmann-fold domains"/>
    <property type="match status" value="1"/>
</dbReference>
<dbReference type="GO" id="GO:0008446">
    <property type="term" value="F:GDP-mannose 4,6-dehydratase activity"/>
    <property type="evidence" value="ECO:0007669"/>
    <property type="project" value="UniProtKB-EC"/>
</dbReference>
<feature type="compositionally biased region" description="Polar residues" evidence="2">
    <location>
        <begin position="59"/>
        <end position="69"/>
    </location>
</feature>
<dbReference type="InterPro" id="IPR001509">
    <property type="entry name" value="Epimerase_deHydtase"/>
</dbReference>
<comment type="similarity">
    <text evidence="1">Belongs to the NAD(P)-dependent epimerase/dehydratase family.</text>
</comment>
<evidence type="ECO:0000256" key="2">
    <source>
        <dbReference type="SAM" id="MobiDB-lite"/>
    </source>
</evidence>
<dbReference type="Pfam" id="PF01370">
    <property type="entry name" value="Epimerase"/>
    <property type="match status" value="1"/>
</dbReference>
<organism evidence="4 5">
    <name type="scientific">Natronoglomus mannanivorans</name>
    <dbReference type="NCBI Taxonomy" id="2979990"/>
    <lineage>
        <taxon>Archaea</taxon>
        <taxon>Methanobacteriati</taxon>
        <taxon>Methanobacteriota</taxon>
        <taxon>Stenosarchaea group</taxon>
        <taxon>Halobacteria</taxon>
        <taxon>Halobacteriales</taxon>
        <taxon>Natrialbaceae</taxon>
        <taxon>Natronoglomus</taxon>
    </lineage>
</organism>
<comment type="caution">
    <text evidence="4">The sequence shown here is derived from an EMBL/GenBank/DDBJ whole genome shotgun (WGS) entry which is preliminary data.</text>
</comment>
<dbReference type="Proteomes" id="UP001320972">
    <property type="component" value="Unassembled WGS sequence"/>
</dbReference>
<dbReference type="EMBL" id="JAOPKB010000015">
    <property type="protein sequence ID" value="MCU4974965.1"/>
    <property type="molecule type" value="Genomic_DNA"/>
</dbReference>
<dbReference type="PANTHER" id="PTHR43000">
    <property type="entry name" value="DTDP-D-GLUCOSE 4,6-DEHYDRATASE-RELATED"/>
    <property type="match status" value="1"/>
</dbReference>
<protein>
    <submittedName>
        <fullName evidence="4">GDP-mannose 4,6-dehydratase</fullName>
        <ecNumber evidence="4">4.2.1.47</ecNumber>
    </submittedName>
</protein>
<sequence length="360" mass="39817">MDILVTGGAGFIGGHLAESFAREGHDVTALDNLDPYYDIGIKKQNIDLGRLAAQEQRESATGLSETNSAGKADSETFEYDETEHPEPDVGSYEFVEGDVRNAELVTELVTNADVVYHQAAQAGVRTSVNQPRKPNDINVDGTLNVLDAARESDTERVVLASSSSVYGKPEYLPYDEDHPTTPVSPYGVSKLAAEQYARVYNEVYGLPTVSLRYFTVYGPRMRPNMAISNFVSRCLDGKPPVIYGDGKQTRDFTYIDDIVGVNQQLLRDDAADGEVMNVGSTDNIDIRTLAEVIRDELAPSLEIEYTDAREGEAAHTHANIEKANSLLGYEPSTDIRDGVSKFIDWYQQNREWYEPLVLQS</sequence>
<evidence type="ECO:0000313" key="5">
    <source>
        <dbReference type="Proteomes" id="UP001320972"/>
    </source>
</evidence>
<accession>A0ABT2QJ48</accession>
<proteinExistence type="inferred from homology"/>
<name>A0ABT2QJ48_9EURY</name>
<dbReference type="PRINTS" id="PR01713">
    <property type="entry name" value="NUCEPIMERASE"/>
</dbReference>
<evidence type="ECO:0000313" key="4">
    <source>
        <dbReference type="EMBL" id="MCU4974965.1"/>
    </source>
</evidence>
<evidence type="ECO:0000256" key="1">
    <source>
        <dbReference type="ARBA" id="ARBA00007637"/>
    </source>
</evidence>
<keyword evidence="5" id="KW-1185">Reference proteome</keyword>
<dbReference type="RefSeq" id="WP_338008844.1">
    <property type="nucleotide sequence ID" value="NZ_JAOPKB010000015.1"/>
</dbReference>
<feature type="region of interest" description="Disordered" evidence="2">
    <location>
        <begin position="57"/>
        <end position="88"/>
    </location>
</feature>